<feature type="domain" description="GW" evidence="2">
    <location>
        <begin position="2"/>
        <end position="28"/>
    </location>
</feature>
<feature type="non-terminal residue" evidence="3">
    <location>
        <position position="94"/>
    </location>
</feature>
<gene>
    <name evidence="3" type="ORF">Q604_UNBC00124G0001</name>
</gene>
<accession>W1YTM9</accession>
<comment type="caution">
    <text evidence="3">The sequence shown here is derived from an EMBL/GenBank/DDBJ whole genome shotgun (WGS) entry which is preliminary data.</text>
</comment>
<name>W1YTM9_9ZZZZ</name>
<evidence type="ECO:0000259" key="2">
    <source>
        <dbReference type="Pfam" id="PF13457"/>
    </source>
</evidence>
<dbReference type="Gene3D" id="2.30.30.170">
    <property type="match status" value="2"/>
</dbReference>
<dbReference type="AlphaFoldDB" id="W1YTM9"/>
<feature type="domain" description="GW" evidence="2">
    <location>
        <begin position="51"/>
        <end position="90"/>
    </location>
</feature>
<protein>
    <recommendedName>
        <fullName evidence="2">GW domain-containing protein</fullName>
    </recommendedName>
</protein>
<evidence type="ECO:0000313" key="3">
    <source>
        <dbReference type="EMBL" id="ETJ45903.1"/>
    </source>
</evidence>
<feature type="non-terminal residue" evidence="3">
    <location>
        <position position="1"/>
    </location>
</feature>
<evidence type="ECO:0000256" key="1">
    <source>
        <dbReference type="ARBA" id="ARBA00022729"/>
    </source>
</evidence>
<dbReference type="EMBL" id="AZMM01000124">
    <property type="protein sequence ID" value="ETJ45903.1"/>
    <property type="molecule type" value="Genomic_DNA"/>
</dbReference>
<proteinExistence type="predicted"/>
<reference evidence="3" key="1">
    <citation type="submission" date="2013-12" db="EMBL/GenBank/DDBJ databases">
        <title>A Varibaculum cambriense genome reconstructed from a premature infant gut community with otherwise low bacterial novelty that shifts toward anaerobic metabolism during the third week of life.</title>
        <authorList>
            <person name="Brown C.T."/>
            <person name="Sharon I."/>
            <person name="Thomas B.C."/>
            <person name="Castelle C.J."/>
            <person name="Morowitz M.J."/>
            <person name="Banfield J.F."/>
        </authorList>
    </citation>
    <scope>NUCLEOTIDE SEQUENCE</scope>
</reference>
<keyword evidence="1" id="KW-0732">Signal</keyword>
<sequence>YAKTSRTELLHFTVGGKDAGWMDKRAFTATLDKATYSKMSRGAKIGDAAVSSKHGLYTKPNNTAEDGEKIGLGSLYANQNVQIIQSAKLSTGVT</sequence>
<dbReference type="Pfam" id="PF13457">
    <property type="entry name" value="GW"/>
    <property type="match status" value="2"/>
</dbReference>
<dbReference type="InterPro" id="IPR038200">
    <property type="entry name" value="GW_dom_sf"/>
</dbReference>
<organism evidence="3">
    <name type="scientific">human gut metagenome</name>
    <dbReference type="NCBI Taxonomy" id="408170"/>
    <lineage>
        <taxon>unclassified sequences</taxon>
        <taxon>metagenomes</taxon>
        <taxon>organismal metagenomes</taxon>
    </lineage>
</organism>
<dbReference type="InterPro" id="IPR025987">
    <property type="entry name" value="GW_dom"/>
</dbReference>